<comment type="subcellular location">
    <subcellularLocation>
        <location evidence="2">Cell membrane</location>
        <topology evidence="2">Multi-pass membrane protein</topology>
    </subcellularLocation>
</comment>
<dbReference type="Pfam" id="PF00499">
    <property type="entry name" value="Oxidored_q3"/>
    <property type="match status" value="1"/>
</dbReference>
<evidence type="ECO:0000313" key="6">
    <source>
        <dbReference type="Proteomes" id="UP000606991"/>
    </source>
</evidence>
<evidence type="ECO:0000313" key="3">
    <source>
        <dbReference type="EMBL" id="MBJ7595312.1"/>
    </source>
</evidence>
<sequence length="215" mass="22987">MSVIIWVAGVLAALSALGVVFSPQPLYSALSLVLTIGALGVVFLVLNAQFLFVVQLIVYAGAVMVLFVFIIALLSPGAEDRVRIDSRFVIGAVVALGITVAMVVAARNGITFNANGVFRAQQIGQGSDPYHTFSFDQSDIGLVNTAGNVQTVGGQLFTTFLLPFEITSLLLLVAAVGAVYLTRRLRAQNQPSRRQAPLTRRPTVLEEERIEVEVG</sequence>
<dbReference type="Proteomes" id="UP000248724">
    <property type="component" value="Unassembled WGS sequence"/>
</dbReference>
<comment type="function">
    <text evidence="2">NDH-1 shuttles electrons from NADH, via FMN and iron-sulfur (Fe-S) centers, to quinones in the respiratory chain. Couples the redox reaction to proton translocation (for every two electrons transferred, four hydrogen ions are translocated across the cytoplasmic membrane), and thus conserves the redox energy in a proton gradient.</text>
</comment>
<evidence type="ECO:0000313" key="5">
    <source>
        <dbReference type="Proteomes" id="UP000248724"/>
    </source>
</evidence>
<organism evidence="4 5">
    <name type="scientific">Candidatus Aeolococcus gillhamiae</name>
    <dbReference type="NCBI Taxonomy" id="3127015"/>
    <lineage>
        <taxon>Bacteria</taxon>
        <taxon>Bacillati</taxon>
        <taxon>Candidatus Dormiibacterota</taxon>
        <taxon>Candidatus Dormibacteria</taxon>
        <taxon>Candidatus Aeolococcales</taxon>
        <taxon>Candidatus Aeolococcaceae</taxon>
        <taxon>Candidatus Aeolococcus</taxon>
    </lineage>
</organism>
<reference evidence="3 6" key="3">
    <citation type="submission" date="2020-10" db="EMBL/GenBank/DDBJ databases">
        <title>Ca. Dormibacterota MAGs.</title>
        <authorList>
            <person name="Montgomery K."/>
        </authorList>
    </citation>
    <scope>NUCLEOTIDE SEQUENCE [LARGE SCALE GENOMIC DNA]</scope>
    <source>
        <strain evidence="3">SC8812_S17_18</strain>
    </source>
</reference>
<dbReference type="EMBL" id="JAEKNS010000112">
    <property type="protein sequence ID" value="MBJ7595312.1"/>
    <property type="molecule type" value="Genomic_DNA"/>
</dbReference>
<keyword evidence="2" id="KW-0874">Quinone</keyword>
<evidence type="ECO:0000256" key="1">
    <source>
        <dbReference type="ARBA" id="ARBA00005698"/>
    </source>
</evidence>
<dbReference type="GO" id="GO:0008137">
    <property type="term" value="F:NADH dehydrogenase (ubiquinone) activity"/>
    <property type="evidence" value="ECO:0007669"/>
    <property type="project" value="UniProtKB-UniRule"/>
</dbReference>
<feature type="transmembrane region" description="Helical" evidence="2">
    <location>
        <begin position="29"/>
        <end position="50"/>
    </location>
</feature>
<name>A0A2W5Z4Q0_9BACT</name>
<evidence type="ECO:0000256" key="2">
    <source>
        <dbReference type="RuleBase" id="RU004429"/>
    </source>
</evidence>
<gene>
    <name evidence="4" type="ORF">DLM65_08385</name>
    <name evidence="3" type="ORF">JF886_10715</name>
</gene>
<dbReference type="GO" id="GO:0048038">
    <property type="term" value="F:quinone binding"/>
    <property type="evidence" value="ECO:0007669"/>
    <property type="project" value="UniProtKB-UniRule"/>
</dbReference>
<accession>A0A2W5Z4Q0</accession>
<dbReference type="PANTHER" id="PTHR33269:SF17">
    <property type="entry name" value="NADH-UBIQUINONE OXIDOREDUCTASE CHAIN 6"/>
    <property type="match status" value="1"/>
</dbReference>
<accession>A0A934NAH9</accession>
<dbReference type="EMBL" id="QHBU01000156">
    <property type="protein sequence ID" value="PZR80319.1"/>
    <property type="molecule type" value="Genomic_DNA"/>
</dbReference>
<dbReference type="Gene3D" id="1.20.120.1200">
    <property type="entry name" value="NADH-ubiquinone/plastoquinone oxidoreductase chain 6, subunit NuoJ"/>
    <property type="match status" value="1"/>
</dbReference>
<dbReference type="RefSeq" id="WP_337312304.1">
    <property type="nucleotide sequence ID" value="NZ_JAEKNS010000112.1"/>
</dbReference>
<keyword evidence="2" id="KW-0520">NAD</keyword>
<feature type="transmembrane region" description="Helical" evidence="2">
    <location>
        <begin position="160"/>
        <end position="181"/>
    </location>
</feature>
<keyword evidence="2" id="KW-0472">Membrane</keyword>
<dbReference type="GO" id="GO:0005886">
    <property type="term" value="C:plasma membrane"/>
    <property type="evidence" value="ECO:0007669"/>
    <property type="project" value="UniProtKB-SubCell"/>
</dbReference>
<reference evidence="4" key="2">
    <citation type="submission" date="2018-05" db="EMBL/GenBank/DDBJ databases">
        <authorList>
            <person name="Ferrari B."/>
        </authorList>
    </citation>
    <scope>NUCLEOTIDE SEQUENCE</scope>
    <source>
        <strain evidence="4">RRmetagenome_bin12</strain>
    </source>
</reference>
<evidence type="ECO:0000313" key="4">
    <source>
        <dbReference type="EMBL" id="PZR80319.1"/>
    </source>
</evidence>
<dbReference type="InterPro" id="IPR001457">
    <property type="entry name" value="NADH_UbQ/plastoQ_OxRdtase_su6"/>
</dbReference>
<keyword evidence="2" id="KW-1133">Transmembrane helix</keyword>
<feature type="transmembrane region" description="Helical" evidence="2">
    <location>
        <begin position="6"/>
        <end position="22"/>
    </location>
</feature>
<proteinExistence type="inferred from homology"/>
<protein>
    <recommendedName>
        <fullName evidence="2">NADH-quinone oxidoreductase subunit J</fullName>
        <ecNumber evidence="2">7.1.1.-</ecNumber>
    </recommendedName>
</protein>
<comment type="similarity">
    <text evidence="1 2">Belongs to the complex I subunit 6 family.</text>
</comment>
<keyword evidence="2" id="KW-1003">Cell membrane</keyword>
<dbReference type="AlphaFoldDB" id="A0A2W5Z4Q0"/>
<comment type="caution">
    <text evidence="4">The sequence shown here is derived from an EMBL/GenBank/DDBJ whole genome shotgun (WGS) entry which is preliminary data.</text>
</comment>
<comment type="catalytic activity">
    <reaction evidence="2">
        <text>a quinone + NADH + 5 H(+)(in) = a quinol + NAD(+) + 4 H(+)(out)</text>
        <dbReference type="Rhea" id="RHEA:57888"/>
        <dbReference type="ChEBI" id="CHEBI:15378"/>
        <dbReference type="ChEBI" id="CHEBI:24646"/>
        <dbReference type="ChEBI" id="CHEBI:57540"/>
        <dbReference type="ChEBI" id="CHEBI:57945"/>
        <dbReference type="ChEBI" id="CHEBI:132124"/>
    </reaction>
</comment>
<keyword evidence="2" id="KW-0812">Transmembrane</keyword>
<dbReference type="EC" id="7.1.1.-" evidence="2"/>
<dbReference type="InterPro" id="IPR042106">
    <property type="entry name" value="Nuo/plastoQ_OxRdtase_6_NuoJ"/>
</dbReference>
<feature type="transmembrane region" description="Helical" evidence="2">
    <location>
        <begin position="88"/>
        <end position="106"/>
    </location>
</feature>
<dbReference type="PANTHER" id="PTHR33269">
    <property type="entry name" value="NADH-UBIQUINONE OXIDOREDUCTASE CHAIN 6"/>
    <property type="match status" value="1"/>
</dbReference>
<reference evidence="4 5" key="1">
    <citation type="journal article" date="2017" name="Nature">
        <title>Atmospheric trace gases support primary production in Antarctic desert surface soil.</title>
        <authorList>
            <person name="Ji M."/>
            <person name="Greening C."/>
            <person name="Vanwonterghem I."/>
            <person name="Carere C.R."/>
            <person name="Bay S.K."/>
            <person name="Steen J.A."/>
            <person name="Montgomery K."/>
            <person name="Lines T."/>
            <person name="Beardall J."/>
            <person name="van Dorst J."/>
            <person name="Snape I."/>
            <person name="Stott M.B."/>
            <person name="Hugenholtz P."/>
            <person name="Ferrari B.C."/>
        </authorList>
    </citation>
    <scope>NUCLEOTIDE SEQUENCE [LARGE SCALE GENOMIC DNA]</scope>
    <source>
        <strain evidence="4">RRmetagenome_bin12</strain>
    </source>
</reference>
<feature type="transmembrane region" description="Helical" evidence="2">
    <location>
        <begin position="56"/>
        <end position="76"/>
    </location>
</feature>
<dbReference type="Proteomes" id="UP000606991">
    <property type="component" value="Unassembled WGS sequence"/>
</dbReference>